<dbReference type="Proteomes" id="UP001217089">
    <property type="component" value="Unassembled WGS sequence"/>
</dbReference>
<dbReference type="EMBL" id="JARBDR010000903">
    <property type="protein sequence ID" value="KAJ8304540.1"/>
    <property type="molecule type" value="Genomic_DNA"/>
</dbReference>
<feature type="region of interest" description="Disordered" evidence="1">
    <location>
        <begin position="44"/>
        <end position="110"/>
    </location>
</feature>
<organism evidence="2 3">
    <name type="scientific">Tegillarca granosa</name>
    <name type="common">Malaysian cockle</name>
    <name type="synonym">Anadara granosa</name>
    <dbReference type="NCBI Taxonomy" id="220873"/>
    <lineage>
        <taxon>Eukaryota</taxon>
        <taxon>Metazoa</taxon>
        <taxon>Spiralia</taxon>
        <taxon>Lophotrochozoa</taxon>
        <taxon>Mollusca</taxon>
        <taxon>Bivalvia</taxon>
        <taxon>Autobranchia</taxon>
        <taxon>Pteriomorphia</taxon>
        <taxon>Arcoida</taxon>
        <taxon>Arcoidea</taxon>
        <taxon>Arcidae</taxon>
        <taxon>Tegillarca</taxon>
    </lineage>
</organism>
<comment type="caution">
    <text evidence="2">The sequence shown here is derived from an EMBL/GenBank/DDBJ whole genome shotgun (WGS) entry which is preliminary data.</text>
</comment>
<reference evidence="2 3" key="1">
    <citation type="submission" date="2022-12" db="EMBL/GenBank/DDBJ databases">
        <title>Chromosome-level genome of Tegillarca granosa.</title>
        <authorList>
            <person name="Kim J."/>
        </authorList>
    </citation>
    <scope>NUCLEOTIDE SEQUENCE [LARGE SCALE GENOMIC DNA]</scope>
    <source>
        <strain evidence="2">Teg-2019</strain>
        <tissue evidence="2">Adductor muscle</tissue>
    </source>
</reference>
<sequence length="125" mass="13856">MSGNEAGNCDYQELMDGQTYFILEQEAAKQDFYPYCSSKSVLKKRNAQRSSRPLPNIPAGQGHIGLMPQDSIPPPIPDRNYSIAKDVPNSKASVMSNRPLPRRPDEAYQRQGEVPLSLGWTACTA</sequence>
<accession>A0ABQ9ELV8</accession>
<proteinExistence type="predicted"/>
<protein>
    <submittedName>
        <fullName evidence="2">Uncharacterized protein</fullName>
    </submittedName>
</protein>
<gene>
    <name evidence="2" type="ORF">KUTeg_018123</name>
</gene>
<evidence type="ECO:0000313" key="3">
    <source>
        <dbReference type="Proteomes" id="UP001217089"/>
    </source>
</evidence>
<evidence type="ECO:0000313" key="2">
    <source>
        <dbReference type="EMBL" id="KAJ8304540.1"/>
    </source>
</evidence>
<keyword evidence="3" id="KW-1185">Reference proteome</keyword>
<evidence type="ECO:0000256" key="1">
    <source>
        <dbReference type="SAM" id="MobiDB-lite"/>
    </source>
</evidence>
<name>A0ABQ9ELV8_TEGGR</name>